<evidence type="ECO:0000256" key="2">
    <source>
        <dbReference type="SAM" id="Phobius"/>
    </source>
</evidence>
<feature type="transmembrane region" description="Helical" evidence="2">
    <location>
        <begin position="6"/>
        <end position="28"/>
    </location>
</feature>
<name>A0A0S2KLA3_9BACT</name>
<dbReference type="KEGG" id="peo:AS203_08215"/>
<dbReference type="Proteomes" id="UP000056252">
    <property type="component" value="Chromosome"/>
</dbReference>
<evidence type="ECO:0000313" key="3">
    <source>
        <dbReference type="EMBL" id="ALO49069.1"/>
    </source>
</evidence>
<keyword evidence="2" id="KW-1133">Transmembrane helix</keyword>
<accession>A0A0S2KLA3</accession>
<dbReference type="RefSeq" id="WP_004345395.1">
    <property type="nucleotide sequence ID" value="NZ_CP013195.1"/>
</dbReference>
<keyword evidence="4" id="KW-1185">Reference proteome</keyword>
<keyword evidence="2" id="KW-0472">Membrane</keyword>
<dbReference type="STRING" id="76123.AS203_08215"/>
<proteinExistence type="predicted"/>
<reference evidence="4" key="1">
    <citation type="submission" date="2015-11" db="EMBL/GenBank/DDBJ databases">
        <authorList>
            <person name="Holder M.E."/>
            <person name="Ajami N.J."/>
            <person name="Petrosino J.F."/>
        </authorList>
    </citation>
    <scope>NUCLEOTIDE SEQUENCE [LARGE SCALE GENOMIC DNA]</scope>
    <source>
        <strain evidence="4">F0113</strain>
    </source>
</reference>
<dbReference type="GeneID" id="93536144"/>
<feature type="region of interest" description="Disordered" evidence="1">
    <location>
        <begin position="63"/>
        <end position="106"/>
    </location>
</feature>
<protein>
    <submittedName>
        <fullName evidence="3">Uncharacterized protein</fullName>
    </submittedName>
</protein>
<sequence length="175" mass="19271">MGSFGIYAIVVTFIFVIYYVVMICLDLFGPKGEKKESVEVIRASVPINNADATPAVSPVRISETGEGKYQIERPGEEEPEKYGHETEEASYNKASEGAETSQFDQNPLTAEDIAASDAEELAMQAKAKADSIKQNFNSVSPDIQGAVYVDEFVEDYAAAYLKAKREDEQAEQFSF</sequence>
<dbReference type="EMBL" id="CP013195">
    <property type="protein sequence ID" value="ALO49069.1"/>
    <property type="molecule type" value="Genomic_DNA"/>
</dbReference>
<keyword evidence="2" id="KW-0812">Transmembrane</keyword>
<organism evidence="3 4">
    <name type="scientific">Hoylesella enoeca</name>
    <dbReference type="NCBI Taxonomy" id="76123"/>
    <lineage>
        <taxon>Bacteria</taxon>
        <taxon>Pseudomonadati</taxon>
        <taxon>Bacteroidota</taxon>
        <taxon>Bacteroidia</taxon>
        <taxon>Bacteroidales</taxon>
        <taxon>Prevotellaceae</taxon>
        <taxon>Hoylesella</taxon>
    </lineage>
</organism>
<evidence type="ECO:0000313" key="4">
    <source>
        <dbReference type="Proteomes" id="UP000056252"/>
    </source>
</evidence>
<gene>
    <name evidence="3" type="ORF">AS203_08215</name>
</gene>
<feature type="compositionally biased region" description="Basic and acidic residues" evidence="1">
    <location>
        <begin position="63"/>
        <end position="87"/>
    </location>
</feature>
<evidence type="ECO:0000256" key="1">
    <source>
        <dbReference type="SAM" id="MobiDB-lite"/>
    </source>
</evidence>
<dbReference type="AlphaFoldDB" id="A0A0S2KLA3"/>